<dbReference type="Proteomes" id="UP000775872">
    <property type="component" value="Unassembled WGS sequence"/>
</dbReference>
<name>A0A9N9Z7B2_9HYPO</name>
<evidence type="ECO:0000313" key="3">
    <source>
        <dbReference type="Proteomes" id="UP000775872"/>
    </source>
</evidence>
<feature type="compositionally biased region" description="Basic and acidic residues" evidence="1">
    <location>
        <begin position="90"/>
        <end position="101"/>
    </location>
</feature>
<comment type="caution">
    <text evidence="2">The sequence shown here is derived from an EMBL/GenBank/DDBJ whole genome shotgun (WGS) entry which is preliminary data.</text>
</comment>
<organism evidence="2 3">
    <name type="scientific">Clonostachys solani</name>
    <dbReference type="NCBI Taxonomy" id="160281"/>
    <lineage>
        <taxon>Eukaryota</taxon>
        <taxon>Fungi</taxon>
        <taxon>Dikarya</taxon>
        <taxon>Ascomycota</taxon>
        <taxon>Pezizomycotina</taxon>
        <taxon>Sordariomycetes</taxon>
        <taxon>Hypocreomycetidae</taxon>
        <taxon>Hypocreales</taxon>
        <taxon>Bionectriaceae</taxon>
        <taxon>Clonostachys</taxon>
    </lineage>
</organism>
<protein>
    <submittedName>
        <fullName evidence="2">Uncharacterized protein</fullName>
    </submittedName>
</protein>
<evidence type="ECO:0000313" key="2">
    <source>
        <dbReference type="EMBL" id="CAH0050717.1"/>
    </source>
</evidence>
<accession>A0A9N9Z7B2</accession>
<evidence type="ECO:0000256" key="1">
    <source>
        <dbReference type="SAM" id="MobiDB-lite"/>
    </source>
</evidence>
<keyword evidence="3" id="KW-1185">Reference proteome</keyword>
<feature type="compositionally biased region" description="Basic and acidic residues" evidence="1">
    <location>
        <begin position="67"/>
        <end position="82"/>
    </location>
</feature>
<reference evidence="2 3" key="2">
    <citation type="submission" date="2021-10" db="EMBL/GenBank/DDBJ databases">
        <authorList>
            <person name="Piombo E."/>
        </authorList>
    </citation>
    <scope>NUCLEOTIDE SEQUENCE [LARGE SCALE GENOMIC DNA]</scope>
</reference>
<gene>
    <name evidence="2" type="ORF">CSOL1703_00013956</name>
</gene>
<feature type="region of interest" description="Disordered" evidence="1">
    <location>
        <begin position="1"/>
        <end position="101"/>
    </location>
</feature>
<feature type="compositionally biased region" description="Basic and acidic residues" evidence="1">
    <location>
        <begin position="41"/>
        <end position="55"/>
    </location>
</feature>
<sequence length="101" mass="11089">MSLPITLESSSVKSVLDDQTLEGDEYNPNSQTRPHSNGSGKKQEKPPKDPRKVQEARSGLGQSTENTHAKDGREILPEDVERAVPNVVHGNRDTGGLHRNH</sequence>
<reference evidence="3" key="1">
    <citation type="submission" date="2019-06" db="EMBL/GenBank/DDBJ databases">
        <authorList>
            <person name="Broberg M."/>
        </authorList>
    </citation>
    <scope>NUCLEOTIDE SEQUENCE [LARGE SCALE GENOMIC DNA]</scope>
</reference>
<feature type="compositionally biased region" description="Polar residues" evidence="1">
    <location>
        <begin position="27"/>
        <end position="40"/>
    </location>
</feature>
<dbReference type="EMBL" id="CABFOC020000038">
    <property type="protein sequence ID" value="CAH0050717.1"/>
    <property type="molecule type" value="Genomic_DNA"/>
</dbReference>
<dbReference type="AlphaFoldDB" id="A0A9N9Z7B2"/>
<dbReference type="OrthoDB" id="2559882at2759"/>
<proteinExistence type="predicted"/>